<dbReference type="EC" id="3.1.3.18" evidence="1"/>
<sequence>MKMRAGSSVWAGYAQPLARTETVMPNPYKLLVFDWDGTLMDSTAVITQSIQAACRDLGLPVPSDVDASYVIGLGLGDALRHAAPTLDPRDYDKLSQVYRRHYFAHDNDLTLFPGALDMLLALKAAGHSLAVATGKSRVGLDRALDHADLRGLFDTTRTADETASKPHPAMLLEIMQELDDAPGSTLMIGDTTHDLLMARNAGTAAVGVAYGAHDAQQLADLQPVFLADSVPALQRFLLGV</sequence>
<dbReference type="InterPro" id="IPR041492">
    <property type="entry name" value="HAD_2"/>
</dbReference>
<reference evidence="1" key="1">
    <citation type="submission" date="2009-10" db="EMBL/GenBank/DDBJ databases">
        <title>Diversity of trophic interactions inside an arsenic-rich microbial ecosystem.</title>
        <authorList>
            <person name="Bertin P.N."/>
            <person name="Heinrich-Salmeron A."/>
            <person name="Pelletier E."/>
            <person name="Goulhen-Chollet F."/>
            <person name="Arsene-Ploetze F."/>
            <person name="Gallien S."/>
            <person name="Calteau A."/>
            <person name="Vallenet D."/>
            <person name="Casiot C."/>
            <person name="Chane-Woon-Ming B."/>
            <person name="Giloteaux L."/>
            <person name="Barakat M."/>
            <person name="Bonnefoy V."/>
            <person name="Bruneel O."/>
            <person name="Chandler M."/>
            <person name="Cleiss J."/>
            <person name="Duran R."/>
            <person name="Elbaz-Poulichet F."/>
            <person name="Fonknechten N."/>
            <person name="Lauga B."/>
            <person name="Mornico D."/>
            <person name="Ortet P."/>
            <person name="Schaeffer C."/>
            <person name="Siguier P."/>
            <person name="Alexander Thil Smith A."/>
            <person name="Van Dorsselaer A."/>
            <person name="Weissenbach J."/>
            <person name="Medigue C."/>
            <person name="Le Paslier D."/>
        </authorList>
    </citation>
    <scope>NUCLEOTIDE SEQUENCE</scope>
</reference>
<dbReference type="GO" id="GO:0006281">
    <property type="term" value="P:DNA repair"/>
    <property type="evidence" value="ECO:0007669"/>
    <property type="project" value="TreeGrafter"/>
</dbReference>
<evidence type="ECO:0000313" key="1">
    <source>
        <dbReference type="EMBL" id="CBH95626.1"/>
    </source>
</evidence>
<name>E6PL25_9ZZZZ</name>
<comment type="caution">
    <text evidence="1">The sequence shown here is derived from an EMBL/GenBank/DDBJ whole genome shotgun (WGS) entry which is preliminary data.</text>
</comment>
<dbReference type="Pfam" id="PF13419">
    <property type="entry name" value="HAD_2"/>
    <property type="match status" value="1"/>
</dbReference>
<accession>E6PL25</accession>
<dbReference type="InterPro" id="IPR023214">
    <property type="entry name" value="HAD_sf"/>
</dbReference>
<dbReference type="Gene3D" id="3.40.50.1000">
    <property type="entry name" value="HAD superfamily/HAD-like"/>
    <property type="match status" value="1"/>
</dbReference>
<keyword evidence="1" id="KW-0378">Hydrolase</keyword>
<gene>
    <name evidence="1" type="ORF">CARN2_1890</name>
</gene>
<organism evidence="1">
    <name type="scientific">mine drainage metagenome</name>
    <dbReference type="NCBI Taxonomy" id="410659"/>
    <lineage>
        <taxon>unclassified sequences</taxon>
        <taxon>metagenomes</taxon>
        <taxon>ecological metagenomes</taxon>
    </lineage>
</organism>
<dbReference type="Gene3D" id="1.10.150.240">
    <property type="entry name" value="Putative phosphatase, domain 2"/>
    <property type="match status" value="1"/>
</dbReference>
<dbReference type="PANTHER" id="PTHR43434:SF24">
    <property type="entry name" value="HYDROLASE-RELATED"/>
    <property type="match status" value="1"/>
</dbReference>
<dbReference type="NCBIfam" id="TIGR01509">
    <property type="entry name" value="HAD-SF-IA-v3"/>
    <property type="match status" value="1"/>
</dbReference>
<dbReference type="NCBIfam" id="TIGR01549">
    <property type="entry name" value="HAD-SF-IA-v1"/>
    <property type="match status" value="1"/>
</dbReference>
<dbReference type="InterPro" id="IPR036412">
    <property type="entry name" value="HAD-like_sf"/>
</dbReference>
<dbReference type="SFLD" id="SFLDS00003">
    <property type="entry name" value="Haloacid_Dehalogenase"/>
    <property type="match status" value="1"/>
</dbReference>
<dbReference type="InterPro" id="IPR050155">
    <property type="entry name" value="HAD-like_hydrolase_sf"/>
</dbReference>
<protein>
    <submittedName>
        <fullName evidence="1">Putative phosphoglycolate phosphatase</fullName>
        <ecNumber evidence="1">3.1.3.18</ecNumber>
    </submittedName>
</protein>
<dbReference type="SUPFAM" id="SSF56784">
    <property type="entry name" value="HAD-like"/>
    <property type="match status" value="1"/>
</dbReference>
<dbReference type="GO" id="GO:0005829">
    <property type="term" value="C:cytosol"/>
    <property type="evidence" value="ECO:0007669"/>
    <property type="project" value="TreeGrafter"/>
</dbReference>
<dbReference type="InterPro" id="IPR023198">
    <property type="entry name" value="PGP-like_dom2"/>
</dbReference>
<dbReference type="GO" id="GO:0008967">
    <property type="term" value="F:phosphoglycolate phosphatase activity"/>
    <property type="evidence" value="ECO:0007669"/>
    <property type="project" value="UniProtKB-EC"/>
</dbReference>
<proteinExistence type="predicted"/>
<dbReference type="InterPro" id="IPR006439">
    <property type="entry name" value="HAD-SF_hydro_IA"/>
</dbReference>
<dbReference type="AlphaFoldDB" id="E6PL25"/>
<dbReference type="SFLD" id="SFLDG01129">
    <property type="entry name" value="C1.5:_HAD__Beta-PGM__Phosphata"/>
    <property type="match status" value="1"/>
</dbReference>
<dbReference type="SFLD" id="SFLDG01135">
    <property type="entry name" value="C1.5.6:_HAD__Beta-PGM__Phospha"/>
    <property type="match status" value="1"/>
</dbReference>
<dbReference type="EMBL" id="CABM01000008">
    <property type="protein sequence ID" value="CBH95626.1"/>
    <property type="molecule type" value="Genomic_DNA"/>
</dbReference>
<dbReference type="PANTHER" id="PTHR43434">
    <property type="entry name" value="PHOSPHOGLYCOLATE PHOSPHATASE"/>
    <property type="match status" value="1"/>
</dbReference>